<dbReference type="InterPro" id="IPR029052">
    <property type="entry name" value="Metallo-depent_PP-like"/>
</dbReference>
<evidence type="ECO:0000259" key="3">
    <source>
        <dbReference type="Pfam" id="PF12850"/>
    </source>
</evidence>
<sequence>MKLVIISDTHGEIDKSIEVLNSLSDVDLFIHLGDYSKDAKEIQIKTGIDMINVKGNCDINDNEVSEEEIIEVKGKRIFLTHGHRYNCKWGLDNLYYRASELEVDAILFGHIHQPVNIVEGDILIFNPGSISKPRGGSKKSYGIITIDRDLNSKIIEL</sequence>
<dbReference type="Gene3D" id="3.60.21.10">
    <property type="match status" value="1"/>
</dbReference>
<name>A0A942UX76_9FIRM</name>
<comment type="similarity">
    <text evidence="1 2">Belongs to the metallophosphoesterase superfamily. YfcE family.</text>
</comment>
<comment type="caution">
    <text evidence="4">The sequence shown here is derived from an EMBL/GenBank/DDBJ whole genome shotgun (WGS) entry which is preliminary data.</text>
</comment>
<dbReference type="Proteomes" id="UP000724672">
    <property type="component" value="Unassembled WGS sequence"/>
</dbReference>
<comment type="cofactor">
    <cofactor evidence="2">
        <name>a divalent metal cation</name>
        <dbReference type="ChEBI" id="CHEBI:60240"/>
    </cofactor>
</comment>
<dbReference type="AlphaFoldDB" id="A0A942UX76"/>
<evidence type="ECO:0000313" key="4">
    <source>
        <dbReference type="EMBL" id="MBS4538021.1"/>
    </source>
</evidence>
<gene>
    <name evidence="4" type="ORF">GOQ27_06080</name>
</gene>
<dbReference type="GO" id="GO:0046872">
    <property type="term" value="F:metal ion binding"/>
    <property type="evidence" value="ECO:0007669"/>
    <property type="project" value="UniProtKB-KW"/>
</dbReference>
<organism evidence="4 5">
    <name type="scientific">Anaeromonas frigoriresistens</name>
    <dbReference type="NCBI Taxonomy" id="2683708"/>
    <lineage>
        <taxon>Bacteria</taxon>
        <taxon>Bacillati</taxon>
        <taxon>Bacillota</taxon>
        <taxon>Tissierellia</taxon>
        <taxon>Tissierellales</taxon>
        <taxon>Thermohalobacteraceae</taxon>
        <taxon>Anaeromonas</taxon>
    </lineage>
</organism>
<evidence type="ECO:0000256" key="2">
    <source>
        <dbReference type="RuleBase" id="RU362039"/>
    </source>
</evidence>
<dbReference type="Pfam" id="PF12850">
    <property type="entry name" value="Metallophos_2"/>
    <property type="match status" value="1"/>
</dbReference>
<dbReference type="SUPFAM" id="SSF56300">
    <property type="entry name" value="Metallo-dependent phosphatases"/>
    <property type="match status" value="1"/>
</dbReference>
<evidence type="ECO:0000313" key="5">
    <source>
        <dbReference type="Proteomes" id="UP000724672"/>
    </source>
</evidence>
<dbReference type="GO" id="GO:0016787">
    <property type="term" value="F:hydrolase activity"/>
    <property type="evidence" value="ECO:0007669"/>
    <property type="project" value="UniProtKB-UniRule"/>
</dbReference>
<protein>
    <recommendedName>
        <fullName evidence="2">Phosphoesterase</fullName>
        <ecNumber evidence="2">3.1.4.-</ecNumber>
    </recommendedName>
</protein>
<keyword evidence="2" id="KW-0479">Metal-binding</keyword>
<dbReference type="RefSeq" id="WP_203365948.1">
    <property type="nucleotide sequence ID" value="NZ_WSFT01000027.1"/>
</dbReference>
<dbReference type="PANTHER" id="PTHR11124">
    <property type="entry name" value="VACUOLAR SORTING PROTEIN VPS29"/>
    <property type="match status" value="1"/>
</dbReference>
<keyword evidence="5" id="KW-1185">Reference proteome</keyword>
<feature type="domain" description="Calcineurin-like phosphoesterase" evidence="3">
    <location>
        <begin position="1"/>
        <end position="148"/>
    </location>
</feature>
<dbReference type="InterPro" id="IPR024654">
    <property type="entry name" value="Calcineurin-like_PHP_lpxH"/>
</dbReference>
<dbReference type="EMBL" id="WSFT01000027">
    <property type="protein sequence ID" value="MBS4538021.1"/>
    <property type="molecule type" value="Genomic_DNA"/>
</dbReference>
<dbReference type="EC" id="3.1.4.-" evidence="2"/>
<dbReference type="NCBIfam" id="TIGR00040">
    <property type="entry name" value="yfcE"/>
    <property type="match status" value="1"/>
</dbReference>
<proteinExistence type="inferred from homology"/>
<reference evidence="4" key="1">
    <citation type="submission" date="2019-12" db="EMBL/GenBank/DDBJ databases">
        <title>Clostridiaceae gen. nov. sp. nov., isolated from sediment in Xinjiang, China.</title>
        <authorList>
            <person name="Zhang R."/>
        </authorList>
    </citation>
    <scope>NUCLEOTIDE SEQUENCE</scope>
    <source>
        <strain evidence="4">D2Q-11</strain>
    </source>
</reference>
<dbReference type="InterPro" id="IPR000979">
    <property type="entry name" value="Phosphodiesterase_MJ0936/Vps29"/>
</dbReference>
<accession>A0A942UX76</accession>
<evidence type="ECO:0000256" key="1">
    <source>
        <dbReference type="ARBA" id="ARBA00008950"/>
    </source>
</evidence>